<accession>A0ACC1QUT8</accession>
<comment type="caution">
    <text evidence="1">The sequence shown here is derived from an EMBL/GenBank/DDBJ whole genome shotgun (WGS) entry which is preliminary data.</text>
</comment>
<organism evidence="1 2">
    <name type="scientific">Lecanicillium saksenae</name>
    <dbReference type="NCBI Taxonomy" id="468837"/>
    <lineage>
        <taxon>Eukaryota</taxon>
        <taxon>Fungi</taxon>
        <taxon>Dikarya</taxon>
        <taxon>Ascomycota</taxon>
        <taxon>Pezizomycotina</taxon>
        <taxon>Sordariomycetes</taxon>
        <taxon>Hypocreomycetidae</taxon>
        <taxon>Hypocreales</taxon>
        <taxon>Cordycipitaceae</taxon>
        <taxon>Lecanicillium</taxon>
    </lineage>
</organism>
<evidence type="ECO:0000313" key="2">
    <source>
        <dbReference type="Proteomes" id="UP001148737"/>
    </source>
</evidence>
<dbReference type="EMBL" id="JANAKD010000570">
    <property type="protein sequence ID" value="KAJ3492683.1"/>
    <property type="molecule type" value="Genomic_DNA"/>
</dbReference>
<sequence length="434" mass="47288">MSRPHSTGPTASSNGELFRDIEAVDKCDIVKTQAIPDEVPDGGLIAWTQVIMGHLVIFNCWGYITSFGLFQSYYVEKLGRSSSDIAWIGGMEMFLLNFIGVFSGRTVDMGYFRYTLLIGCAFQVLGVFMTAISTQYWQLFLAQGVCSGLGHGFLFAPIVSILPTYFKKNRAVAVSLATCGASTGGIVFPMIAYTCLDRLGFRWTVFIMGFVITFNAAMILTFTRTRVPVRKPRALLDARAFKQLPYALFTAGSFFTLWGLYFAYFYIGVFGRTVLHFSRETSLSVIIVLNGVGIFGRVIPAFLADRYFGILNTLIPAVLASGILLFAWIGVDSKDGLFAWAVIYGIAANATQSLFPAAVGDLSKDPTRVGTYVGMVLGVVSISCLTGPPVGGRLVGLHHGNFLYAQLFGGATLLVGAILYISVALLRSKRTQTR</sequence>
<name>A0ACC1QUT8_9HYPO</name>
<evidence type="ECO:0000313" key="1">
    <source>
        <dbReference type="EMBL" id="KAJ3492683.1"/>
    </source>
</evidence>
<keyword evidence="2" id="KW-1185">Reference proteome</keyword>
<dbReference type="Proteomes" id="UP001148737">
    <property type="component" value="Unassembled WGS sequence"/>
</dbReference>
<gene>
    <name evidence="1" type="ORF">NLG97_g5214</name>
</gene>
<proteinExistence type="predicted"/>
<reference evidence="1" key="1">
    <citation type="submission" date="2022-07" db="EMBL/GenBank/DDBJ databases">
        <title>Genome Sequence of Lecanicillium saksenae.</title>
        <authorList>
            <person name="Buettner E."/>
        </authorList>
    </citation>
    <scope>NUCLEOTIDE SEQUENCE</scope>
    <source>
        <strain evidence="1">VT-O1</strain>
    </source>
</reference>
<protein>
    <submittedName>
        <fullName evidence="1">Uncharacterized protein</fullName>
    </submittedName>
</protein>